<proteinExistence type="predicted"/>
<dbReference type="Proteomes" id="UP001211731">
    <property type="component" value="Unassembled WGS sequence"/>
</dbReference>
<dbReference type="STRING" id="33038.GCA_900067245_02171"/>
<dbReference type="Proteomes" id="UP000285697">
    <property type="component" value="Unassembled WGS sequence"/>
</dbReference>
<dbReference type="Proteomes" id="UP000286137">
    <property type="component" value="Unassembled WGS sequence"/>
</dbReference>
<organism evidence="12 16">
    <name type="scientific">Mediterraneibacter gnavus</name>
    <name type="common">Ruminococcus gnavus</name>
    <dbReference type="NCBI Taxonomy" id="33038"/>
    <lineage>
        <taxon>Bacteria</taxon>
        <taxon>Bacillati</taxon>
        <taxon>Bacillota</taxon>
        <taxon>Clostridia</taxon>
        <taxon>Lachnospirales</taxon>
        <taxon>Lachnospiraceae</taxon>
        <taxon>Mediterraneibacter</taxon>
    </lineage>
</organism>
<accession>A0A2N5P0L1</accession>
<dbReference type="Proteomes" id="UP000285610">
    <property type="component" value="Unassembled WGS sequence"/>
</dbReference>
<dbReference type="Proteomes" id="UP001212160">
    <property type="component" value="Unassembled WGS sequence"/>
</dbReference>
<dbReference type="Proteomes" id="UP001296643">
    <property type="component" value="Unassembled WGS sequence"/>
</dbReference>
<evidence type="ECO:0000313" key="13">
    <source>
        <dbReference type="EMBL" id="RHJ11441.1"/>
    </source>
</evidence>
<evidence type="ECO:0000313" key="7">
    <source>
        <dbReference type="EMBL" id="NSI65172.1"/>
    </source>
</evidence>
<evidence type="ECO:0000313" key="17">
    <source>
        <dbReference type="Proteomes" id="UP000283992"/>
    </source>
</evidence>
<evidence type="ECO:0000313" key="1">
    <source>
        <dbReference type="EMBL" id="MCB5493339.1"/>
    </source>
</evidence>
<dbReference type="EMBL" id="JAAIRV010000017">
    <property type="protein sequence ID" value="NSI58686.1"/>
    <property type="molecule type" value="Genomic_DNA"/>
</dbReference>
<evidence type="ECO:0000313" key="12">
    <source>
        <dbReference type="EMBL" id="RHG83670.1"/>
    </source>
</evidence>
<evidence type="ECO:0000313" key="18">
    <source>
        <dbReference type="Proteomes" id="UP000284472"/>
    </source>
</evidence>
<dbReference type="Proteomes" id="UP001297370">
    <property type="component" value="Unassembled WGS sequence"/>
</dbReference>
<dbReference type="Proteomes" id="UP000283992">
    <property type="component" value="Unassembled WGS sequence"/>
</dbReference>
<evidence type="ECO:0000313" key="11">
    <source>
        <dbReference type="EMBL" id="RHG21144.1"/>
    </source>
</evidence>
<comment type="caution">
    <text evidence="12">The sequence shown here is derived from an EMBL/GenBank/DDBJ whole genome shotgun (WGS) entry which is preliminary data.</text>
</comment>
<evidence type="ECO:0000313" key="19">
    <source>
        <dbReference type="Proteomes" id="UP000285610"/>
    </source>
</evidence>
<dbReference type="EMBL" id="QSIR01000014">
    <property type="protein sequence ID" value="RHD05553.1"/>
    <property type="molecule type" value="Genomic_DNA"/>
</dbReference>
<reference evidence="3" key="5">
    <citation type="submission" date="2023-01" db="EMBL/GenBank/DDBJ databases">
        <title>Human gut microbiome strain richness.</title>
        <authorList>
            <person name="Chen-Liaw A."/>
        </authorList>
    </citation>
    <scope>NUCLEOTIDE SEQUENCE</scope>
    <source>
        <strain evidence="4">1001217st1_A9_1001217B_191108</strain>
        <strain evidence="3">RTP21484st1_H11_RTP21484_190118</strain>
    </source>
</reference>
<dbReference type="RefSeq" id="WP_004844020.1">
    <property type="nucleotide sequence ID" value="NZ_AP031446.1"/>
</dbReference>
<dbReference type="EMBL" id="QRQE01000037">
    <property type="protein sequence ID" value="RHM72542.1"/>
    <property type="molecule type" value="Genomic_DNA"/>
</dbReference>
<dbReference type="Proteomes" id="UP001296581">
    <property type="component" value="Unassembled WGS sequence"/>
</dbReference>
<dbReference type="Proteomes" id="UP001296580">
    <property type="component" value="Unassembled WGS sequence"/>
</dbReference>
<evidence type="ECO:0000313" key="21">
    <source>
        <dbReference type="Proteomes" id="UP000286137"/>
    </source>
</evidence>
<dbReference type="Proteomes" id="UP000284472">
    <property type="component" value="Unassembled WGS sequence"/>
</dbReference>
<dbReference type="EMBL" id="QRTJ01000012">
    <property type="protein sequence ID" value="RGQ68044.1"/>
    <property type="molecule type" value="Genomic_DNA"/>
</dbReference>
<evidence type="ECO:0000313" key="16">
    <source>
        <dbReference type="Proteomes" id="UP000283981"/>
    </source>
</evidence>
<evidence type="ECO:0000313" key="8">
    <source>
        <dbReference type="EMBL" id="RGQ68044.1"/>
    </source>
</evidence>
<reference evidence="5" key="2">
    <citation type="journal article" date="2020" name="Cell Host Microbe">
        <title>Functional and Genomic Variation between Human-Derived Isolates of Lachnospiraceae Reveals Inter- and Intra-Species Diversity.</title>
        <authorList>
            <person name="Sorbara M.T."/>
            <person name="Littmann E.R."/>
            <person name="Fontana E."/>
            <person name="Moody T.U."/>
            <person name="Kohout C.E."/>
            <person name="Gjonbalaj M."/>
            <person name="Eaton V."/>
            <person name="Seok R."/>
            <person name="Leiner I.M."/>
            <person name="Pamer E.G."/>
        </authorList>
    </citation>
    <scope>NUCLEOTIDE SEQUENCE</scope>
    <source>
        <strain evidence="7">MSK.11.9</strain>
        <strain evidence="6">MSK.15.32</strain>
        <strain evidence="5">MSK.22.53</strain>
    </source>
</reference>
<dbReference type="Proteomes" id="UP001297422">
    <property type="component" value="Unassembled WGS sequence"/>
</dbReference>
<dbReference type="EMBL" id="JAAIRY010000010">
    <property type="protein sequence ID" value="NSI65172.1"/>
    <property type="molecule type" value="Genomic_DNA"/>
</dbReference>
<dbReference type="AlphaFoldDB" id="A0A2N5P0L1"/>
<dbReference type="EMBL" id="JAQMLA010000008">
    <property type="protein sequence ID" value="MDB8685910.1"/>
    <property type="molecule type" value="Genomic_DNA"/>
</dbReference>
<dbReference type="EMBL" id="JAJBOM010000011">
    <property type="protein sequence ID" value="MCB5619326.1"/>
    <property type="molecule type" value="Genomic_DNA"/>
</dbReference>
<evidence type="ECO:0000313" key="6">
    <source>
        <dbReference type="EMBL" id="NSI58686.1"/>
    </source>
</evidence>
<reference evidence="15 16" key="1">
    <citation type="submission" date="2018-08" db="EMBL/GenBank/DDBJ databases">
        <title>A genome reference for cultivated species of the human gut microbiota.</title>
        <authorList>
            <person name="Zou Y."/>
            <person name="Xue W."/>
            <person name="Luo G."/>
        </authorList>
    </citation>
    <scope>NUCLEOTIDE SEQUENCE [LARGE SCALE GENOMIC DNA]</scope>
    <source>
        <strain evidence="9 15">AF19-16AC</strain>
        <strain evidence="8 21">AF27-4BH</strain>
        <strain evidence="14 19">AF33-12</strain>
        <strain evidence="13 17">AM12-54</strain>
        <strain evidence="12 16">AM21-18</strain>
        <strain evidence="11 20">AM22-7AC</strain>
        <strain evidence="10 18">AM32-6</strain>
    </source>
</reference>
<evidence type="ECO:0000313" key="14">
    <source>
        <dbReference type="EMBL" id="RHM72542.1"/>
    </source>
</evidence>
<evidence type="ECO:0000313" key="10">
    <source>
        <dbReference type="EMBL" id="RHD05553.1"/>
    </source>
</evidence>
<reference evidence="5" key="3">
    <citation type="submission" date="2020-02" db="EMBL/GenBank/DDBJ databases">
        <authorList>
            <person name="Littmann E."/>
            <person name="Sorbara M."/>
        </authorList>
    </citation>
    <scope>NUCLEOTIDE SEQUENCE</scope>
    <source>
        <strain evidence="7">MSK.11.9</strain>
        <strain evidence="6">MSK.15.32</strain>
        <strain evidence="5">MSK.22.53</strain>
    </source>
</reference>
<gene>
    <name evidence="13" type="ORF">DW142_09705</name>
    <name evidence="12" type="ORF">DW243_09855</name>
    <name evidence="11" type="ORF">DW270_04845</name>
    <name evidence="10" type="ORF">DW812_10400</name>
    <name evidence="9" type="ORF">DWX36_06235</name>
    <name evidence="8" type="ORF">DWY88_07935</name>
    <name evidence="14" type="ORF">DWZ50_13705</name>
    <name evidence="5" type="ORF">G4958_07440</name>
    <name evidence="7" type="ORF">G4981_07785</name>
    <name evidence="6" type="ORF">G4993_09755</name>
    <name evidence="2" type="ORF">LIQ08_09210</name>
    <name evidence="1" type="ORF">LIQ10_06240</name>
    <name evidence="4" type="ORF">PNU63_12000</name>
    <name evidence="3" type="ORF">PNW85_04360</name>
</gene>
<dbReference type="Proteomes" id="UP000283834">
    <property type="component" value="Unassembled WGS sequence"/>
</dbReference>
<dbReference type="GeneID" id="57434081"/>
<dbReference type="Proteomes" id="UP000283981">
    <property type="component" value="Unassembled WGS sequence"/>
</dbReference>
<evidence type="ECO:0000313" key="4">
    <source>
        <dbReference type="EMBL" id="MDB8739481.1"/>
    </source>
</evidence>
<dbReference type="EMBL" id="JAAIRM010000010">
    <property type="protein sequence ID" value="NSI19178.1"/>
    <property type="molecule type" value="Genomic_DNA"/>
</dbReference>
<evidence type="ECO:0000313" key="9">
    <source>
        <dbReference type="EMBL" id="RGT40147.1"/>
    </source>
</evidence>
<evidence type="ECO:0000313" key="20">
    <source>
        <dbReference type="Proteomes" id="UP000285697"/>
    </source>
</evidence>
<evidence type="ECO:0000313" key="3">
    <source>
        <dbReference type="EMBL" id="MDB8685910.1"/>
    </source>
</evidence>
<dbReference type="EMBL" id="QRLN01000012">
    <property type="protein sequence ID" value="RHJ11441.1"/>
    <property type="molecule type" value="Genomic_DNA"/>
</dbReference>
<protein>
    <submittedName>
        <fullName evidence="12">Uncharacterized protein</fullName>
    </submittedName>
</protein>
<sequence length="305" mass="34589">MTNLSLQDRFSLISLNALNSTRNSTAKKAAIRCISAAGVLDRFLQETEELTEDSDEYRSRLDALSVSLKEAAHLSSSAAKELEHTVYTRLNNLGLMTEASSLVSCDLEFSSAGNKILEYRTDSDEYSRQTESLRAELMEEGNVFDETVCMLWLLRESSCFYDLFSREEQKYLTSRINELYLNSLLAKTLLSVSIHNALDSAALGLFSKKKAIFSTQLGTGVLFQVPFMERSSAVFIESEELYCNAEKRLESVIARLEENGNEVHVIRAGTVPLLQIDNLYYECIPTQHKYYRVPVFGVQLRRYIM</sequence>
<dbReference type="EMBL" id="JAQMLR010000012">
    <property type="protein sequence ID" value="MDB8739481.1"/>
    <property type="molecule type" value="Genomic_DNA"/>
</dbReference>
<dbReference type="EMBL" id="QRIA01000004">
    <property type="protein sequence ID" value="RHG21144.1"/>
    <property type="molecule type" value="Genomic_DNA"/>
</dbReference>
<dbReference type="EMBL" id="QRWQ01000004">
    <property type="protein sequence ID" value="RGT40147.1"/>
    <property type="molecule type" value="Genomic_DNA"/>
</dbReference>
<dbReference type="EMBL" id="QRIS01000015">
    <property type="protein sequence ID" value="RHG83670.1"/>
    <property type="molecule type" value="Genomic_DNA"/>
</dbReference>
<evidence type="ECO:0000313" key="15">
    <source>
        <dbReference type="Proteomes" id="UP000283834"/>
    </source>
</evidence>
<dbReference type="EMBL" id="JAJBNC010000008">
    <property type="protein sequence ID" value="MCB5493339.1"/>
    <property type="molecule type" value="Genomic_DNA"/>
</dbReference>
<reference evidence="1" key="4">
    <citation type="submission" date="2021-10" db="EMBL/GenBank/DDBJ databases">
        <title>Collection of gut derived symbiotic bacterial strains cultured from healthy donors.</title>
        <authorList>
            <person name="Lin H."/>
            <person name="Littmann E."/>
            <person name="Claire K."/>
            <person name="Pamer E."/>
        </authorList>
    </citation>
    <scope>NUCLEOTIDE SEQUENCE</scope>
    <source>
        <strain evidence="2">MSK.23.18</strain>
        <strain evidence="1">MSK.23.4</strain>
    </source>
</reference>
<evidence type="ECO:0000313" key="2">
    <source>
        <dbReference type="EMBL" id="MCB5619326.1"/>
    </source>
</evidence>
<name>A0A2N5P0L1_MEDGN</name>
<evidence type="ECO:0000313" key="5">
    <source>
        <dbReference type="EMBL" id="NSI19178.1"/>
    </source>
</evidence>